<evidence type="ECO:0000256" key="2">
    <source>
        <dbReference type="ARBA" id="ARBA00007520"/>
    </source>
</evidence>
<dbReference type="GO" id="GO:0022857">
    <property type="term" value="F:transmembrane transporter activity"/>
    <property type="evidence" value="ECO:0007669"/>
    <property type="project" value="InterPro"/>
</dbReference>
<feature type="transmembrane region" description="Helical" evidence="6">
    <location>
        <begin position="718"/>
        <end position="737"/>
    </location>
</feature>
<feature type="transmembrane region" description="Helical" evidence="6">
    <location>
        <begin position="1074"/>
        <end position="1094"/>
    </location>
</feature>
<evidence type="ECO:0000313" key="8">
    <source>
        <dbReference type="EMBL" id="KAF7162945.1"/>
    </source>
</evidence>
<feature type="transmembrane region" description="Helical" evidence="6">
    <location>
        <begin position="772"/>
        <end position="799"/>
    </location>
</feature>
<dbReference type="PROSITE" id="PS50850">
    <property type="entry name" value="MFS"/>
    <property type="match status" value="2"/>
</dbReference>
<feature type="transmembrane region" description="Helical" evidence="6">
    <location>
        <begin position="93"/>
        <end position="113"/>
    </location>
</feature>
<proteinExistence type="inferred from homology"/>
<feature type="transmembrane region" description="Helical" evidence="6">
    <location>
        <begin position="909"/>
        <end position="933"/>
    </location>
</feature>
<sequence>MSVCELESAAEAGRPLDTGMMPDAQSYAFSGPASVSGPGESGSRYPYLRGIPLYNLITALIVGILLLGLDINVVATAVPTISNYFDSFKDVNWYGSAFLLALCATQPLAGKLYTLFPLKYLYVGFMAIFELGNLISALSTSSNMAIAGRTVAGLGASGLFNGAVVILTACSPPKIRPLVTACGISMIAIGGIVGPLIGGAFTEHVSWRWCEFFFALLLGFTYFGFIHGFWVFLPFGGITMLIMLILRVPEQTTKPPMSSVLVKLPRKLDLLGFALFAIACTMFLTAINWGGATYPWSSAKVIGLLCGSGGILALFITWAIHQGDEALIPPHILRERNLFFGCWISGLQGGATIMVGYYLLLWFQAVKGASPTDSGLMMLPTMISQILGSITSGALVRKLHYVPPWAIIGSVMTSVGSGLITTFTADTSKGKWIGYQVVAGFGRGAALNMPIVASQEYLSRDSIAIASSAIALCQYLTGSVAISVAQAIFQNCLTPALEKYAPNVDPAIILDAGATGYAHVLPADQLPGVRLAYNEALVKVFFLPTATTAVSALLSFGFSWKKIGVEEHKEMPPAVSDHVQILTPFITFLKAPRPLTLHEACSISMDGAFVRLHPQVACLAIILFSHTVVSHNRLVTMLEEASPLLGGQRRAASRWSSIYWLSTVVFSLSAAGFMLNVPLTQLIEENICTRYAPQGAPTERHCKSDEIQSKLAYLNGNLSLVEAVVGLFVAFPFGVLADRVGRKPVIFLSVIGTSLALAWELAVIAFPKIVQVQAILAGPLFTVVGGGNTVLLANLYSIASDLVAQSDRASAFFLMAFSSLVGACLGPALSSKLMETFSAWIAALASFFVNLIALIPLLFVPETLSISKPDSDDDSHLEESQPDSFKFHLSQSLQLLIASLGSLKSYSMALVLATFLTVAPEILGTSQFMAQYISKRFGWPLAETGYLLTLRGVIHMAVLLFILPLLSKLLLRYRNPAVKDLILARASVVFAAVGALCMAAPQIGVVMAGLAVHSLGSGLAPLCRSLATTYVAPQDTSKLNTVIGIVETTGSLFAGPALAWLFETGMRLGAMSLGLPYFGLAGSFVLCLIGLLLVRTPPLEEVRDSD</sequence>
<comment type="subcellular location">
    <subcellularLocation>
        <location evidence="1">Membrane</location>
        <topology evidence="1">Multi-pass membrane protein</topology>
    </subcellularLocation>
</comment>
<feature type="transmembrane region" description="Helical" evidence="6">
    <location>
        <begin position="178"/>
        <end position="201"/>
    </location>
</feature>
<keyword evidence="4 6" id="KW-1133">Transmembrane helix</keyword>
<dbReference type="AlphaFoldDB" id="A0A8H6PXD5"/>
<dbReference type="InterPro" id="IPR020846">
    <property type="entry name" value="MFS_dom"/>
</dbReference>
<dbReference type="Pfam" id="PF07690">
    <property type="entry name" value="MFS_1"/>
    <property type="match status" value="2"/>
</dbReference>
<feature type="transmembrane region" description="Helical" evidence="6">
    <location>
        <begin position="402"/>
        <end position="420"/>
    </location>
</feature>
<dbReference type="Gene3D" id="1.20.1250.20">
    <property type="entry name" value="MFS general substrate transporter like domains"/>
    <property type="match status" value="3"/>
</dbReference>
<feature type="domain" description="Major facilitator superfamily (MFS) profile" evidence="7">
    <location>
        <begin position="56"/>
        <end position="563"/>
    </location>
</feature>
<evidence type="ECO:0000256" key="1">
    <source>
        <dbReference type="ARBA" id="ARBA00004141"/>
    </source>
</evidence>
<comment type="caution">
    <text evidence="8">The sequence shown here is derived from an EMBL/GenBank/DDBJ whole genome shotgun (WGS) entry which is preliminary data.</text>
</comment>
<feature type="transmembrane region" description="Helical" evidence="6">
    <location>
        <begin position="837"/>
        <end position="860"/>
    </location>
</feature>
<feature type="transmembrane region" description="Helical" evidence="6">
    <location>
        <begin position="267"/>
        <end position="289"/>
    </location>
</feature>
<feature type="transmembrane region" description="Helical" evidence="6">
    <location>
        <begin position="983"/>
        <end position="1001"/>
    </location>
</feature>
<evidence type="ECO:0000256" key="5">
    <source>
        <dbReference type="ARBA" id="ARBA00023136"/>
    </source>
</evidence>
<feature type="transmembrane region" description="Helical" evidence="6">
    <location>
        <begin position="213"/>
        <end position="246"/>
    </location>
</feature>
<comment type="similarity">
    <text evidence="2">Belongs to the major facilitator superfamily. TCR/Tet family.</text>
</comment>
<dbReference type="PANTHER" id="PTHR23501">
    <property type="entry name" value="MAJOR FACILITATOR SUPERFAMILY"/>
    <property type="match status" value="1"/>
</dbReference>
<dbReference type="GO" id="GO:0005886">
    <property type="term" value="C:plasma membrane"/>
    <property type="evidence" value="ECO:0007669"/>
    <property type="project" value="TreeGrafter"/>
</dbReference>
<dbReference type="InterPro" id="IPR011701">
    <property type="entry name" value="MFS"/>
</dbReference>
<evidence type="ECO:0000256" key="6">
    <source>
        <dbReference type="SAM" id="Phobius"/>
    </source>
</evidence>
<feature type="transmembrane region" description="Helical" evidence="6">
    <location>
        <begin position="53"/>
        <end position="73"/>
    </location>
</feature>
<evidence type="ECO:0000256" key="3">
    <source>
        <dbReference type="ARBA" id="ARBA00022692"/>
    </source>
</evidence>
<feature type="transmembrane region" description="Helical" evidence="6">
    <location>
        <begin position="301"/>
        <end position="320"/>
    </location>
</feature>
<organism evidence="8 9">
    <name type="scientific">Aspergillus felis</name>
    <dbReference type="NCBI Taxonomy" id="1287682"/>
    <lineage>
        <taxon>Eukaryota</taxon>
        <taxon>Fungi</taxon>
        <taxon>Dikarya</taxon>
        <taxon>Ascomycota</taxon>
        <taxon>Pezizomycotina</taxon>
        <taxon>Eurotiomycetes</taxon>
        <taxon>Eurotiomycetidae</taxon>
        <taxon>Eurotiales</taxon>
        <taxon>Aspergillaceae</taxon>
        <taxon>Aspergillus</taxon>
        <taxon>Aspergillus subgen. Fumigati</taxon>
    </lineage>
</organism>
<dbReference type="Proteomes" id="UP000654922">
    <property type="component" value="Unassembled WGS sequence"/>
</dbReference>
<feature type="transmembrane region" description="Helical" evidence="6">
    <location>
        <begin position="340"/>
        <end position="363"/>
    </location>
</feature>
<dbReference type="EMBL" id="JACBAE010001348">
    <property type="protein sequence ID" value="KAF7162945.1"/>
    <property type="molecule type" value="Genomic_DNA"/>
</dbReference>
<evidence type="ECO:0000313" key="9">
    <source>
        <dbReference type="Proteomes" id="UP000654922"/>
    </source>
</evidence>
<feature type="domain" description="Major facilitator superfamily (MFS) profile" evidence="7">
    <location>
        <begin position="664"/>
        <end position="1100"/>
    </location>
</feature>
<feature type="transmembrane region" description="Helical" evidence="6">
    <location>
        <begin position="120"/>
        <end position="139"/>
    </location>
</feature>
<dbReference type="FunFam" id="1.20.1250.20:FF:000196">
    <property type="entry name" value="MFS toxin efflux pump (AflT)"/>
    <property type="match status" value="1"/>
</dbReference>
<feature type="transmembrane region" description="Helical" evidence="6">
    <location>
        <begin position="151"/>
        <end position="171"/>
    </location>
</feature>
<protein>
    <recommendedName>
        <fullName evidence="7">Major facilitator superfamily (MFS) profile domain-containing protein</fullName>
    </recommendedName>
</protein>
<dbReference type="PANTHER" id="PTHR23501:SF193">
    <property type="entry name" value="MULTIDRUG TRANSPORTER, PUTATIVE (AFU_ORTHOLOGUE AFUA_8G00940)-RELATED"/>
    <property type="match status" value="1"/>
</dbReference>
<evidence type="ECO:0000259" key="7">
    <source>
        <dbReference type="PROSITE" id="PS50850"/>
    </source>
</evidence>
<feature type="transmembrane region" description="Helical" evidence="6">
    <location>
        <begin position="1039"/>
        <end position="1062"/>
    </location>
</feature>
<feature type="transmembrane region" description="Helical" evidence="6">
    <location>
        <begin position="811"/>
        <end position="831"/>
    </location>
</feature>
<feature type="transmembrane region" description="Helical" evidence="6">
    <location>
        <begin position="953"/>
        <end position="971"/>
    </location>
</feature>
<dbReference type="OrthoDB" id="10021397at2759"/>
<evidence type="ECO:0000256" key="4">
    <source>
        <dbReference type="ARBA" id="ARBA00022989"/>
    </source>
</evidence>
<feature type="transmembrane region" description="Helical" evidence="6">
    <location>
        <begin position="658"/>
        <end position="677"/>
    </location>
</feature>
<feature type="transmembrane region" description="Helical" evidence="6">
    <location>
        <begin position="744"/>
        <end position="766"/>
    </location>
</feature>
<keyword evidence="5 6" id="KW-0472">Membrane</keyword>
<name>A0A8H6PXD5_9EURO</name>
<feature type="transmembrane region" description="Helical" evidence="6">
    <location>
        <begin position="375"/>
        <end position="395"/>
    </location>
</feature>
<keyword evidence="3 6" id="KW-0812">Transmembrane</keyword>
<reference evidence="8" key="1">
    <citation type="submission" date="2020-06" db="EMBL/GenBank/DDBJ databases">
        <title>Draft genome sequences of strains closely related to Aspergillus parafelis and Aspergillus hiratsukae.</title>
        <authorList>
            <person name="Dos Santos R.A.C."/>
            <person name="Rivero-Menendez O."/>
            <person name="Steenwyk J.L."/>
            <person name="Mead M.E."/>
            <person name="Goldman G.H."/>
            <person name="Alastruey-Izquierdo A."/>
            <person name="Rokas A."/>
        </authorList>
    </citation>
    <scope>NUCLEOTIDE SEQUENCE</scope>
    <source>
        <strain evidence="8">CNM-CM5623</strain>
    </source>
</reference>
<dbReference type="InterPro" id="IPR036259">
    <property type="entry name" value="MFS_trans_sf"/>
</dbReference>
<accession>A0A8H6PXD5</accession>
<dbReference type="SUPFAM" id="SSF103473">
    <property type="entry name" value="MFS general substrate transporter"/>
    <property type="match status" value="2"/>
</dbReference>
<gene>
    <name evidence="8" type="ORF">CNMCM5623_008010</name>
</gene>